<evidence type="ECO:0000256" key="10">
    <source>
        <dbReference type="ARBA" id="ARBA00022777"/>
    </source>
</evidence>
<comment type="caution">
    <text evidence="13">Lacks conserved residue(s) required for the propagation of feature annotation.</text>
</comment>
<evidence type="ECO:0000256" key="3">
    <source>
        <dbReference type="ARBA" id="ARBA00004838"/>
    </source>
</evidence>
<dbReference type="GO" id="GO:0005829">
    <property type="term" value="C:cytosol"/>
    <property type="evidence" value="ECO:0007669"/>
    <property type="project" value="TreeGrafter"/>
</dbReference>
<comment type="similarity">
    <text evidence="4 13 16">Belongs to the phosphoglycerate kinase family.</text>
</comment>
<reference evidence="17 18" key="1">
    <citation type="submission" date="2020-06" db="EMBL/GenBank/DDBJ databases">
        <title>Methanofollis fontis sp. nov., a methanogen isolated from marine sediments near a cold seep at Four-Way Closure Ridge offshore southwestern Taiwan.</title>
        <authorList>
            <person name="Chen S.-C."/>
            <person name="Teng N.-H."/>
            <person name="Lin Y.-S."/>
            <person name="Lai M.-C."/>
            <person name="Chen H.-H."/>
            <person name="Wang C.-C."/>
        </authorList>
    </citation>
    <scope>NUCLEOTIDE SEQUENCE [LARGE SCALE GENOMIC DNA]</scope>
    <source>
        <strain evidence="17 18">DSM 2702</strain>
    </source>
</reference>
<feature type="binding site" evidence="13">
    <location>
        <position position="116"/>
    </location>
    <ligand>
        <name>substrate</name>
    </ligand>
</feature>
<evidence type="ECO:0000256" key="12">
    <source>
        <dbReference type="ARBA" id="ARBA00023152"/>
    </source>
</evidence>
<evidence type="ECO:0000256" key="5">
    <source>
        <dbReference type="ARBA" id="ARBA00013061"/>
    </source>
</evidence>
<dbReference type="FunFam" id="3.40.50.1260:FF:000012">
    <property type="entry name" value="Phosphoglycerate kinase"/>
    <property type="match status" value="1"/>
</dbReference>
<accession>A0A7K4HQA6</accession>
<dbReference type="AlphaFoldDB" id="A0A7K4HQA6"/>
<dbReference type="PANTHER" id="PTHR11406">
    <property type="entry name" value="PHOSPHOGLYCERATE KINASE"/>
    <property type="match status" value="1"/>
</dbReference>
<evidence type="ECO:0000256" key="7">
    <source>
        <dbReference type="ARBA" id="ARBA00022490"/>
    </source>
</evidence>
<evidence type="ECO:0000256" key="14">
    <source>
        <dbReference type="PIRSR" id="PIRSR000724-1"/>
    </source>
</evidence>
<keyword evidence="8 13" id="KW-0808">Transferase</keyword>
<keyword evidence="11 13" id="KW-0067">ATP-binding</keyword>
<comment type="subcellular location">
    <subcellularLocation>
        <location evidence="2 13">Cytoplasm</location>
    </subcellularLocation>
</comment>
<evidence type="ECO:0000256" key="13">
    <source>
        <dbReference type="HAMAP-Rule" id="MF_00145"/>
    </source>
</evidence>
<dbReference type="RefSeq" id="WP_176789034.1">
    <property type="nucleotide sequence ID" value="NZ_JABXWR010000001.1"/>
</dbReference>
<dbReference type="Proteomes" id="UP000570823">
    <property type="component" value="Unassembled WGS sequence"/>
</dbReference>
<name>A0A7K4HQA6_9EURY</name>
<comment type="caution">
    <text evidence="17">The sequence shown here is derived from an EMBL/GenBank/DDBJ whole genome shotgun (WGS) entry which is preliminary data.</text>
</comment>
<dbReference type="UniPathway" id="UPA00109">
    <property type="reaction ID" value="UER00185"/>
</dbReference>
<dbReference type="EMBL" id="JABXWR010000001">
    <property type="protein sequence ID" value="NVO67443.1"/>
    <property type="molecule type" value="Genomic_DNA"/>
</dbReference>
<feature type="binding site" evidence="13 15">
    <location>
        <position position="330"/>
    </location>
    <ligand>
        <name>ATP</name>
        <dbReference type="ChEBI" id="CHEBI:30616"/>
    </ligand>
</feature>
<organism evidence="17 18">
    <name type="scientific">Methanofollis tationis</name>
    <dbReference type="NCBI Taxonomy" id="81417"/>
    <lineage>
        <taxon>Archaea</taxon>
        <taxon>Methanobacteriati</taxon>
        <taxon>Methanobacteriota</taxon>
        <taxon>Stenosarchaea group</taxon>
        <taxon>Methanomicrobia</taxon>
        <taxon>Methanomicrobiales</taxon>
        <taxon>Methanomicrobiaceae</taxon>
        <taxon>Methanofollis</taxon>
    </lineage>
</organism>
<dbReference type="InterPro" id="IPR015824">
    <property type="entry name" value="Phosphoglycerate_kinase_N"/>
</dbReference>
<evidence type="ECO:0000256" key="9">
    <source>
        <dbReference type="ARBA" id="ARBA00022741"/>
    </source>
</evidence>
<evidence type="ECO:0000256" key="15">
    <source>
        <dbReference type="PIRSR" id="PIRSR000724-2"/>
    </source>
</evidence>
<dbReference type="GO" id="GO:0004618">
    <property type="term" value="F:phosphoglycerate kinase activity"/>
    <property type="evidence" value="ECO:0007669"/>
    <property type="project" value="UniProtKB-UniRule"/>
</dbReference>
<feature type="binding site" evidence="14">
    <location>
        <position position="116"/>
    </location>
    <ligand>
        <name>(2R)-3-phosphoglycerate</name>
        <dbReference type="ChEBI" id="CHEBI:58272"/>
    </ligand>
</feature>
<keyword evidence="7 13" id="KW-0963">Cytoplasm</keyword>
<dbReference type="GO" id="GO:0006094">
    <property type="term" value="P:gluconeogenesis"/>
    <property type="evidence" value="ECO:0007669"/>
    <property type="project" value="TreeGrafter"/>
</dbReference>
<keyword evidence="9 13" id="KW-0547">Nucleotide-binding</keyword>
<evidence type="ECO:0000313" key="17">
    <source>
        <dbReference type="EMBL" id="NVO67443.1"/>
    </source>
</evidence>
<evidence type="ECO:0000256" key="8">
    <source>
        <dbReference type="ARBA" id="ARBA00022679"/>
    </source>
</evidence>
<dbReference type="EC" id="2.7.2.3" evidence="5 13"/>
<feature type="binding site" evidence="14">
    <location>
        <position position="38"/>
    </location>
    <ligand>
        <name>(2R)-3-phosphoglycerate</name>
        <dbReference type="ChEBI" id="CHEBI:58272"/>
    </ligand>
</feature>
<dbReference type="GO" id="GO:0006096">
    <property type="term" value="P:glycolytic process"/>
    <property type="evidence" value="ECO:0007669"/>
    <property type="project" value="UniProtKB-UniRule"/>
</dbReference>
<dbReference type="InterPro" id="IPR015911">
    <property type="entry name" value="Phosphoglycerate_kinase_CS"/>
</dbReference>
<keyword evidence="12 13" id="KW-0324">Glycolysis</keyword>
<keyword evidence="18" id="KW-1185">Reference proteome</keyword>
<comment type="subunit">
    <text evidence="13">Monomer.</text>
</comment>
<sequence>MTIGTLTDLDISGKTVLLRVDFNSPIDPASGEILDDKRFREHLPTVRALEDARCVILAHQSRPGKKDFTTLQAHADKLERLLGRQVTYIDDIFGRAARDAVSSMRAGEVLMLENVRFNAEENLTLLPDAAKGTHICRNLASMADVFVNDAFGTAHRSQPTVVGLPMLMRSAAGLLMEREVATLSRVFTGAPRPVTFILGGTKVDDSVAVAENVLEKGVADRVIVIGVVANVFLMAAGHEIGKPSTDLVAQLKYMGEVEKAKALLSRFGEKIVMPDQVAVREAGGRAEYSLDRIPADAPVMDIGTGALSAVNEVIRSSGTVVLNGPAGVFEDAAFAVGTHEILRTSSKVPFSVVGGGHTAAVIEKMGLDSAFTHISTGGGACIEFLTGKKLPAVAALERSKEIFG</sequence>
<comment type="pathway">
    <text evidence="3 13">Carbohydrate degradation; glycolysis; pyruvate from D-glyceraldehyde 3-phosphate: step 2/5.</text>
</comment>
<feature type="binding site" evidence="13">
    <location>
        <position position="156"/>
    </location>
    <ligand>
        <name>substrate</name>
    </ligand>
</feature>
<gene>
    <name evidence="13" type="primary">pgk</name>
    <name evidence="17" type="ORF">HWN36_09030</name>
</gene>
<dbReference type="InterPro" id="IPR036043">
    <property type="entry name" value="Phosphoglycerate_kinase_sf"/>
</dbReference>
<evidence type="ECO:0000256" key="16">
    <source>
        <dbReference type="RuleBase" id="RU000532"/>
    </source>
</evidence>
<feature type="binding site" evidence="14">
    <location>
        <position position="156"/>
    </location>
    <ligand>
        <name>(2R)-3-phosphoglycerate</name>
        <dbReference type="ChEBI" id="CHEBI:58272"/>
    </ligand>
</feature>
<dbReference type="PROSITE" id="PS00111">
    <property type="entry name" value="PGLYCERATE_KINASE"/>
    <property type="match status" value="1"/>
</dbReference>
<evidence type="ECO:0000313" key="18">
    <source>
        <dbReference type="Proteomes" id="UP000570823"/>
    </source>
</evidence>
<dbReference type="PIRSF" id="PIRSF000724">
    <property type="entry name" value="Pgk"/>
    <property type="match status" value="1"/>
</dbReference>
<dbReference type="FunFam" id="3.40.50.1260:FF:000006">
    <property type="entry name" value="Phosphoglycerate kinase"/>
    <property type="match status" value="1"/>
</dbReference>
<feature type="binding site" evidence="13 14">
    <location>
        <begin position="59"/>
        <end position="62"/>
    </location>
    <ligand>
        <name>substrate</name>
    </ligand>
</feature>
<feature type="binding site" evidence="13">
    <location>
        <position position="38"/>
    </location>
    <ligand>
        <name>substrate</name>
    </ligand>
</feature>
<dbReference type="PANTHER" id="PTHR11406:SF23">
    <property type="entry name" value="PHOSPHOGLYCERATE KINASE 1, CHLOROPLASTIC-RELATED"/>
    <property type="match status" value="1"/>
</dbReference>
<dbReference type="Pfam" id="PF00162">
    <property type="entry name" value="PGK"/>
    <property type="match status" value="1"/>
</dbReference>
<dbReference type="PRINTS" id="PR00477">
    <property type="entry name" value="PHGLYCKINASE"/>
</dbReference>
<evidence type="ECO:0000256" key="6">
    <source>
        <dbReference type="ARBA" id="ARBA00016471"/>
    </source>
</evidence>
<dbReference type="GO" id="GO:0043531">
    <property type="term" value="F:ADP binding"/>
    <property type="evidence" value="ECO:0007669"/>
    <property type="project" value="TreeGrafter"/>
</dbReference>
<protein>
    <recommendedName>
        <fullName evidence="6 13">Phosphoglycerate kinase</fullName>
        <ecNumber evidence="5 13">2.7.2.3</ecNumber>
    </recommendedName>
</protein>
<feature type="binding site" evidence="13 14">
    <location>
        <begin position="21"/>
        <end position="23"/>
    </location>
    <ligand>
        <name>substrate</name>
    </ligand>
</feature>
<keyword evidence="10 13" id="KW-0418">Kinase</keyword>
<evidence type="ECO:0000256" key="2">
    <source>
        <dbReference type="ARBA" id="ARBA00004496"/>
    </source>
</evidence>
<evidence type="ECO:0000256" key="11">
    <source>
        <dbReference type="ARBA" id="ARBA00022840"/>
    </source>
</evidence>
<feature type="binding site" evidence="13">
    <location>
        <begin position="355"/>
        <end position="358"/>
    </location>
    <ligand>
        <name>ATP</name>
        <dbReference type="ChEBI" id="CHEBI:30616"/>
    </ligand>
</feature>
<dbReference type="OrthoDB" id="6575at2157"/>
<dbReference type="InterPro" id="IPR001576">
    <property type="entry name" value="Phosphoglycerate_kinase"/>
</dbReference>
<dbReference type="SUPFAM" id="SSF53748">
    <property type="entry name" value="Phosphoglycerate kinase"/>
    <property type="match status" value="1"/>
</dbReference>
<proteinExistence type="inferred from homology"/>
<evidence type="ECO:0000256" key="4">
    <source>
        <dbReference type="ARBA" id="ARBA00008982"/>
    </source>
</evidence>
<dbReference type="HAMAP" id="MF_00145">
    <property type="entry name" value="Phosphoglyc_kinase"/>
    <property type="match status" value="1"/>
</dbReference>
<dbReference type="GO" id="GO:0005524">
    <property type="term" value="F:ATP binding"/>
    <property type="evidence" value="ECO:0007669"/>
    <property type="project" value="UniProtKB-KW"/>
</dbReference>
<comment type="catalytic activity">
    <reaction evidence="1 13 16">
        <text>(2R)-3-phosphoglycerate + ATP = (2R)-3-phospho-glyceroyl phosphate + ADP</text>
        <dbReference type="Rhea" id="RHEA:14801"/>
        <dbReference type="ChEBI" id="CHEBI:30616"/>
        <dbReference type="ChEBI" id="CHEBI:57604"/>
        <dbReference type="ChEBI" id="CHEBI:58272"/>
        <dbReference type="ChEBI" id="CHEBI:456216"/>
        <dbReference type="EC" id="2.7.2.3"/>
    </reaction>
</comment>
<dbReference type="Gene3D" id="3.40.50.1260">
    <property type="entry name" value="Phosphoglycerate kinase, N-terminal domain"/>
    <property type="match status" value="2"/>
</dbReference>
<evidence type="ECO:0000256" key="1">
    <source>
        <dbReference type="ARBA" id="ARBA00000642"/>
    </source>
</evidence>